<accession>A0A6J7WS94</accession>
<evidence type="ECO:0000313" key="1">
    <source>
        <dbReference type="EMBL" id="CAB5220680.1"/>
    </source>
</evidence>
<proteinExistence type="predicted"/>
<sequence length="68" mass="7830">MQESKTDSDSLVSTSRLSGTSNYSVDYMKKAAFVDELNNVLHNPDGFVDKVVVAYLRKRIREIDRKYK</sequence>
<name>A0A6J7WS94_9CAUD</name>
<gene>
    <name evidence="1" type="ORF">UFOVP247_22</name>
</gene>
<organism evidence="1">
    <name type="scientific">uncultured Caudovirales phage</name>
    <dbReference type="NCBI Taxonomy" id="2100421"/>
    <lineage>
        <taxon>Viruses</taxon>
        <taxon>Duplodnaviria</taxon>
        <taxon>Heunggongvirae</taxon>
        <taxon>Uroviricota</taxon>
        <taxon>Caudoviricetes</taxon>
        <taxon>Peduoviridae</taxon>
        <taxon>Maltschvirus</taxon>
        <taxon>Maltschvirus maltsch</taxon>
    </lineage>
</organism>
<protein>
    <submittedName>
        <fullName evidence="1">Uncharacterized protein</fullName>
    </submittedName>
</protein>
<dbReference type="EMBL" id="LR798288">
    <property type="protein sequence ID" value="CAB5220680.1"/>
    <property type="molecule type" value="Genomic_DNA"/>
</dbReference>
<reference evidence="1" key="1">
    <citation type="submission" date="2020-05" db="EMBL/GenBank/DDBJ databases">
        <authorList>
            <person name="Chiriac C."/>
            <person name="Salcher M."/>
            <person name="Ghai R."/>
            <person name="Kavagutti S V."/>
        </authorList>
    </citation>
    <scope>NUCLEOTIDE SEQUENCE</scope>
</reference>